<dbReference type="Proteomes" id="UP000031668">
    <property type="component" value="Unassembled WGS sequence"/>
</dbReference>
<organism evidence="2 3">
    <name type="scientific">Thelohanellus kitauei</name>
    <name type="common">Myxosporean</name>
    <dbReference type="NCBI Taxonomy" id="669202"/>
    <lineage>
        <taxon>Eukaryota</taxon>
        <taxon>Metazoa</taxon>
        <taxon>Cnidaria</taxon>
        <taxon>Myxozoa</taxon>
        <taxon>Myxosporea</taxon>
        <taxon>Bivalvulida</taxon>
        <taxon>Platysporina</taxon>
        <taxon>Myxobolidae</taxon>
        <taxon>Thelohanellus</taxon>
    </lineage>
</organism>
<name>A0A0C2JY82_THEKT</name>
<sequence length="105" mass="12094">MLDYNIDVEKAEGPTNAGGLPPTQLGNRLPNDGSNNYVNLKLHYQKLMLTRQRSAKISRMPKFIKDGIQIKTQDAEMLYILEDLLPRKICTIMIRWMCLTLSQRT</sequence>
<dbReference type="EMBL" id="JWZT01000412">
    <property type="protein sequence ID" value="KII74453.1"/>
    <property type="molecule type" value="Genomic_DNA"/>
</dbReference>
<proteinExistence type="predicted"/>
<keyword evidence="3" id="KW-1185">Reference proteome</keyword>
<protein>
    <submittedName>
        <fullName evidence="2">Uncharacterized protein</fullName>
    </submittedName>
</protein>
<evidence type="ECO:0000313" key="2">
    <source>
        <dbReference type="EMBL" id="KII74453.1"/>
    </source>
</evidence>
<dbReference type="AlphaFoldDB" id="A0A0C2JY82"/>
<evidence type="ECO:0000256" key="1">
    <source>
        <dbReference type="SAM" id="MobiDB-lite"/>
    </source>
</evidence>
<evidence type="ECO:0000313" key="3">
    <source>
        <dbReference type="Proteomes" id="UP000031668"/>
    </source>
</evidence>
<comment type="caution">
    <text evidence="2">The sequence shown here is derived from an EMBL/GenBank/DDBJ whole genome shotgun (WGS) entry which is preliminary data.</text>
</comment>
<reference evidence="2 3" key="1">
    <citation type="journal article" date="2014" name="Genome Biol. Evol.">
        <title>The genome of the myxosporean Thelohanellus kitauei shows adaptations to nutrient acquisition within its fish host.</title>
        <authorList>
            <person name="Yang Y."/>
            <person name="Xiong J."/>
            <person name="Zhou Z."/>
            <person name="Huo F."/>
            <person name="Miao W."/>
            <person name="Ran C."/>
            <person name="Liu Y."/>
            <person name="Zhang J."/>
            <person name="Feng J."/>
            <person name="Wang M."/>
            <person name="Wang M."/>
            <person name="Wang L."/>
            <person name="Yao B."/>
        </authorList>
    </citation>
    <scope>NUCLEOTIDE SEQUENCE [LARGE SCALE GENOMIC DNA]</scope>
    <source>
        <strain evidence="2">Wuqing</strain>
    </source>
</reference>
<gene>
    <name evidence="2" type="ORF">RF11_15303</name>
</gene>
<accession>A0A0C2JY82</accession>
<feature type="region of interest" description="Disordered" evidence="1">
    <location>
        <begin position="10"/>
        <end position="30"/>
    </location>
</feature>